<name>A0A9J6B7F7_SOLCO</name>
<sequence length="392" mass="46183">MIEKIIFWNIRSVNTKKSFERLMDLNKRNYYAFIALMEPFQDLSEIDQYRRKLGFDNAGVNCFGKNWYFWRAKWEGNIILDTVQQVTIKFRINNRCNTIERLELWDELEGIVDRELCPWVIEGDFNVILNEVEKLGGLPLPRMRPLILHHSSVHNLGQSEFFGGVSIFRGRELDNRVCWESFYRIPCKDEKGQKGVDWMKIGIFGEQFRENDYVDDYAMLDHIPRCITEEENDAMCSLPTNEEVKKVVFELNGSSVCGPDGFTGNFYQDCWEIIWSPEINHLSFADDTILLCSGDRVSVIKIMKILKDYEAISRQMVNKSKSFFYLHDKTHLIVAIRMRTLIGIRQGNFSFIYLGCPVFYGRNNSCYYEELIRKIAKRIFSWHNRFLSFGGR</sequence>
<evidence type="ECO:0000313" key="1">
    <source>
        <dbReference type="EMBL" id="KAG5632630.1"/>
    </source>
</evidence>
<proteinExistence type="predicted"/>
<dbReference type="SUPFAM" id="SSF56219">
    <property type="entry name" value="DNase I-like"/>
    <property type="match status" value="1"/>
</dbReference>
<dbReference type="OrthoDB" id="1329227at2759"/>
<dbReference type="PANTHER" id="PTHR33116">
    <property type="entry name" value="REVERSE TRANSCRIPTASE ZINC-BINDING DOMAIN-CONTAINING PROTEIN-RELATED-RELATED"/>
    <property type="match status" value="1"/>
</dbReference>
<dbReference type="PANTHER" id="PTHR33116:SF67">
    <property type="entry name" value="REVERSE TRANSCRIPTASE"/>
    <property type="match status" value="1"/>
</dbReference>
<comment type="caution">
    <text evidence="1">The sequence shown here is derived from an EMBL/GenBank/DDBJ whole genome shotgun (WGS) entry which is preliminary data.</text>
</comment>
<dbReference type="InterPro" id="IPR036691">
    <property type="entry name" value="Endo/exonu/phosph_ase_sf"/>
</dbReference>
<accession>A0A9J6B7F7</accession>
<organism evidence="1 2">
    <name type="scientific">Solanum commersonii</name>
    <name type="common">Commerson's wild potato</name>
    <name type="synonym">Commerson's nightshade</name>
    <dbReference type="NCBI Taxonomy" id="4109"/>
    <lineage>
        <taxon>Eukaryota</taxon>
        <taxon>Viridiplantae</taxon>
        <taxon>Streptophyta</taxon>
        <taxon>Embryophyta</taxon>
        <taxon>Tracheophyta</taxon>
        <taxon>Spermatophyta</taxon>
        <taxon>Magnoliopsida</taxon>
        <taxon>eudicotyledons</taxon>
        <taxon>Gunneridae</taxon>
        <taxon>Pentapetalae</taxon>
        <taxon>asterids</taxon>
        <taxon>lamiids</taxon>
        <taxon>Solanales</taxon>
        <taxon>Solanaceae</taxon>
        <taxon>Solanoideae</taxon>
        <taxon>Solaneae</taxon>
        <taxon>Solanum</taxon>
    </lineage>
</organism>
<dbReference type="Proteomes" id="UP000824120">
    <property type="component" value="Chromosome 1"/>
</dbReference>
<dbReference type="AlphaFoldDB" id="A0A9J6B7F7"/>
<evidence type="ECO:0008006" key="3">
    <source>
        <dbReference type="Google" id="ProtNLM"/>
    </source>
</evidence>
<gene>
    <name evidence="1" type="ORF">H5410_004347</name>
</gene>
<dbReference type="EMBL" id="JACXVP010000001">
    <property type="protein sequence ID" value="KAG5632630.1"/>
    <property type="molecule type" value="Genomic_DNA"/>
</dbReference>
<evidence type="ECO:0000313" key="2">
    <source>
        <dbReference type="Proteomes" id="UP000824120"/>
    </source>
</evidence>
<protein>
    <recommendedName>
        <fullName evidence="3">Reverse transcriptase</fullName>
    </recommendedName>
</protein>
<keyword evidence="2" id="KW-1185">Reference proteome</keyword>
<reference evidence="1 2" key="1">
    <citation type="submission" date="2020-09" db="EMBL/GenBank/DDBJ databases">
        <title>De no assembly of potato wild relative species, Solanum commersonii.</title>
        <authorList>
            <person name="Cho K."/>
        </authorList>
    </citation>
    <scope>NUCLEOTIDE SEQUENCE [LARGE SCALE GENOMIC DNA]</scope>
    <source>
        <strain evidence="1">LZ3.2</strain>
        <tissue evidence="1">Leaf</tissue>
    </source>
</reference>